<evidence type="ECO:0000256" key="3">
    <source>
        <dbReference type="ARBA" id="ARBA00022989"/>
    </source>
</evidence>
<feature type="chain" id="PRO_5040497080" description="J domain-containing protein" evidence="8">
    <location>
        <begin position="20"/>
        <end position="323"/>
    </location>
</feature>
<dbReference type="InterPro" id="IPR052606">
    <property type="entry name" value="DnaJ_domain_protein"/>
</dbReference>
<reference evidence="10" key="2">
    <citation type="submission" date="2021-01" db="EMBL/GenBank/DDBJ databases">
        <authorList>
            <person name="Schikora-Tamarit M.A."/>
        </authorList>
    </citation>
    <scope>NUCLEOTIDE SEQUENCE</scope>
    <source>
        <strain evidence="10">NCAIM Y.01608</strain>
    </source>
</reference>
<feature type="region of interest" description="Disordered" evidence="6">
    <location>
        <begin position="292"/>
        <end position="323"/>
    </location>
</feature>
<keyword evidence="1 7" id="KW-0812">Transmembrane</keyword>
<dbReference type="EMBL" id="JAEUBD010001178">
    <property type="protein sequence ID" value="KAH3665323.1"/>
    <property type="molecule type" value="Genomic_DNA"/>
</dbReference>
<evidence type="ECO:0000256" key="1">
    <source>
        <dbReference type="ARBA" id="ARBA00022692"/>
    </source>
</evidence>
<gene>
    <name evidence="10" type="ORF">OGATHE_004139</name>
</gene>
<accession>A0A9P8P4E9</accession>
<dbReference type="InterPro" id="IPR036869">
    <property type="entry name" value="J_dom_sf"/>
</dbReference>
<feature type="signal peptide" evidence="8">
    <location>
        <begin position="1"/>
        <end position="19"/>
    </location>
</feature>
<dbReference type="SMART" id="SM00271">
    <property type="entry name" value="DnaJ"/>
    <property type="match status" value="1"/>
</dbReference>
<organism evidence="10 11">
    <name type="scientific">Ogataea polymorpha</name>
    <dbReference type="NCBI Taxonomy" id="460523"/>
    <lineage>
        <taxon>Eukaryota</taxon>
        <taxon>Fungi</taxon>
        <taxon>Dikarya</taxon>
        <taxon>Ascomycota</taxon>
        <taxon>Saccharomycotina</taxon>
        <taxon>Pichiomycetes</taxon>
        <taxon>Pichiales</taxon>
        <taxon>Pichiaceae</taxon>
        <taxon>Ogataea</taxon>
    </lineage>
</organism>
<keyword evidence="2 8" id="KW-0732">Signal</keyword>
<sequence length="323" mass="37668">MRLLFWLAIFSATVFAAWSAEDLEIFKLQHELVQDTKKETNFYEYLGLSNGPKASYDEINKAYKKMSRKLHPDKVRRKEGMSQKAFERRKKAAEQRFQRLSLIGAILRGERKERYDYYLKHGFPAYTGTGFALSKFRPGPVLALVVVVLLFSAVHYIMLKLNTQQKRKRVQNLIADLKTKAFGPSMLPGTNFSDQRVAHMDKLFVVKFDGSVWLVDKELKEGEDYIVDEDGRQIFRREAEPKNRKQRRAKKDKDEVLLPVTPDDVEEVTWRDMLVVRFVFWAISKLEKKPRTHDKADKGTIRRLPNGKVKKVRPTGENGEKNK</sequence>
<dbReference type="GO" id="GO:0012505">
    <property type="term" value="C:endomembrane system"/>
    <property type="evidence" value="ECO:0007669"/>
    <property type="project" value="UniProtKB-SubCell"/>
</dbReference>
<dbReference type="Proteomes" id="UP000788993">
    <property type="component" value="Unassembled WGS sequence"/>
</dbReference>
<name>A0A9P8P4E9_9ASCO</name>
<evidence type="ECO:0000256" key="6">
    <source>
        <dbReference type="SAM" id="MobiDB-lite"/>
    </source>
</evidence>
<keyword evidence="3 7" id="KW-1133">Transmembrane helix</keyword>
<feature type="domain" description="J" evidence="9">
    <location>
        <begin position="41"/>
        <end position="119"/>
    </location>
</feature>
<evidence type="ECO:0000256" key="4">
    <source>
        <dbReference type="ARBA" id="ARBA00023136"/>
    </source>
</evidence>
<dbReference type="InterPro" id="IPR001623">
    <property type="entry name" value="DnaJ_domain"/>
</dbReference>
<keyword evidence="11" id="KW-1185">Reference proteome</keyword>
<reference evidence="10" key="1">
    <citation type="journal article" date="2021" name="Open Biol.">
        <title>Shared evolutionary footprints suggest mitochondrial oxidative damage underlies multiple complex I losses in fungi.</title>
        <authorList>
            <person name="Schikora-Tamarit M.A."/>
            <person name="Marcet-Houben M."/>
            <person name="Nosek J."/>
            <person name="Gabaldon T."/>
        </authorList>
    </citation>
    <scope>NUCLEOTIDE SEQUENCE</scope>
    <source>
        <strain evidence="10">NCAIM Y.01608</strain>
    </source>
</reference>
<dbReference type="OrthoDB" id="413400at2759"/>
<comment type="subcellular location">
    <subcellularLocation>
        <location evidence="5">Endomembrane system</location>
        <topology evidence="5">Single-pass membrane protein</topology>
    </subcellularLocation>
</comment>
<comment type="caution">
    <text evidence="10">The sequence shown here is derived from an EMBL/GenBank/DDBJ whole genome shotgun (WGS) entry which is preliminary data.</text>
</comment>
<dbReference type="PANTHER" id="PTHR44653">
    <property type="entry name" value="DNAJ HOMOLOG SUBFAMILY C MEMBER 1"/>
    <property type="match status" value="1"/>
</dbReference>
<evidence type="ECO:0000313" key="10">
    <source>
        <dbReference type="EMBL" id="KAH3665323.1"/>
    </source>
</evidence>
<dbReference type="CDD" id="cd06257">
    <property type="entry name" value="DnaJ"/>
    <property type="match status" value="1"/>
</dbReference>
<dbReference type="Pfam" id="PF00226">
    <property type="entry name" value="DnaJ"/>
    <property type="match status" value="1"/>
</dbReference>
<dbReference type="PROSITE" id="PS50076">
    <property type="entry name" value="DNAJ_2"/>
    <property type="match status" value="1"/>
</dbReference>
<proteinExistence type="predicted"/>
<dbReference type="PANTHER" id="PTHR44653:SF2">
    <property type="entry name" value="DNAJ HOMOLOG SUBFAMILY C MEMBER 1"/>
    <property type="match status" value="1"/>
</dbReference>
<evidence type="ECO:0000313" key="11">
    <source>
        <dbReference type="Proteomes" id="UP000788993"/>
    </source>
</evidence>
<evidence type="ECO:0000256" key="7">
    <source>
        <dbReference type="SAM" id="Phobius"/>
    </source>
</evidence>
<protein>
    <recommendedName>
        <fullName evidence="9">J domain-containing protein</fullName>
    </recommendedName>
</protein>
<evidence type="ECO:0000256" key="5">
    <source>
        <dbReference type="ARBA" id="ARBA00037847"/>
    </source>
</evidence>
<feature type="transmembrane region" description="Helical" evidence="7">
    <location>
        <begin position="141"/>
        <end position="159"/>
    </location>
</feature>
<dbReference type="AlphaFoldDB" id="A0A9P8P4E9"/>
<evidence type="ECO:0000259" key="9">
    <source>
        <dbReference type="PROSITE" id="PS50076"/>
    </source>
</evidence>
<keyword evidence="4 7" id="KW-0472">Membrane</keyword>
<dbReference type="PRINTS" id="PR00625">
    <property type="entry name" value="JDOMAIN"/>
</dbReference>
<dbReference type="Gene3D" id="1.10.287.110">
    <property type="entry name" value="DnaJ domain"/>
    <property type="match status" value="1"/>
</dbReference>
<dbReference type="SUPFAM" id="SSF46565">
    <property type="entry name" value="Chaperone J-domain"/>
    <property type="match status" value="1"/>
</dbReference>
<evidence type="ECO:0000256" key="8">
    <source>
        <dbReference type="SAM" id="SignalP"/>
    </source>
</evidence>
<evidence type="ECO:0000256" key="2">
    <source>
        <dbReference type="ARBA" id="ARBA00022729"/>
    </source>
</evidence>